<dbReference type="GO" id="GO:0005975">
    <property type="term" value="P:carbohydrate metabolic process"/>
    <property type="evidence" value="ECO:0007669"/>
    <property type="project" value="InterPro"/>
</dbReference>
<evidence type="ECO:0000313" key="6">
    <source>
        <dbReference type="EMBL" id="CCG09812.1"/>
    </source>
</evidence>
<evidence type="ECO:0000256" key="1">
    <source>
        <dbReference type="ARBA" id="ARBA00008165"/>
    </source>
</evidence>
<dbReference type="AlphaFoldDB" id="H6SR90"/>
<dbReference type="NCBIfam" id="TIGR00393">
    <property type="entry name" value="kpsF"/>
    <property type="match status" value="1"/>
</dbReference>
<dbReference type="InterPro" id="IPR035474">
    <property type="entry name" value="SIS_Kpsf"/>
</dbReference>
<dbReference type="CDD" id="cd05014">
    <property type="entry name" value="SIS_Kpsf"/>
    <property type="match status" value="1"/>
</dbReference>
<dbReference type="PANTHER" id="PTHR42745:SF1">
    <property type="entry name" value="ARABINOSE 5-PHOSPHATE ISOMERASE KDSD"/>
    <property type="match status" value="1"/>
</dbReference>
<dbReference type="KEGG" id="rpm:RSPPHO_03186"/>
<dbReference type="Proteomes" id="UP000033220">
    <property type="component" value="Chromosome DSM 122"/>
</dbReference>
<evidence type="ECO:0000256" key="3">
    <source>
        <dbReference type="ARBA" id="ARBA00023122"/>
    </source>
</evidence>
<dbReference type="InterPro" id="IPR001347">
    <property type="entry name" value="SIS_dom"/>
</dbReference>
<organism evidence="6 7">
    <name type="scientific">Pararhodospirillum photometricum DSM 122</name>
    <dbReference type="NCBI Taxonomy" id="1150469"/>
    <lineage>
        <taxon>Bacteria</taxon>
        <taxon>Pseudomonadati</taxon>
        <taxon>Pseudomonadota</taxon>
        <taxon>Alphaproteobacteria</taxon>
        <taxon>Rhodospirillales</taxon>
        <taxon>Rhodospirillaceae</taxon>
        <taxon>Pararhodospirillum</taxon>
    </lineage>
</organism>
<proteinExistence type="inferred from homology"/>
<comment type="similarity">
    <text evidence="1">Belongs to the SIS family. GutQ/KpsF subfamily.</text>
</comment>
<evidence type="ECO:0000256" key="4">
    <source>
        <dbReference type="SAM" id="MobiDB-lite"/>
    </source>
</evidence>
<accession>H6SR90</accession>
<protein>
    <submittedName>
        <fullName evidence="6">KpsF/GutQ</fullName>
        <ecNumber evidence="6">5.3.1.13</ecNumber>
    </submittedName>
</protein>
<name>H6SR90_PARPM</name>
<dbReference type="FunFam" id="3.40.50.10490:FF:000011">
    <property type="entry name" value="Arabinose 5-phosphate isomerase"/>
    <property type="match status" value="1"/>
</dbReference>
<feature type="region of interest" description="Disordered" evidence="4">
    <location>
        <begin position="47"/>
        <end position="75"/>
    </location>
</feature>
<dbReference type="eggNOG" id="COG0794">
    <property type="taxonomic scope" value="Bacteria"/>
</dbReference>
<feature type="domain" description="SIS" evidence="5">
    <location>
        <begin position="151"/>
        <end position="294"/>
    </location>
</feature>
<dbReference type="PATRIC" id="fig|1150469.3.peg.3590"/>
<dbReference type="InterPro" id="IPR046348">
    <property type="entry name" value="SIS_dom_sf"/>
</dbReference>
<dbReference type="GO" id="GO:0019146">
    <property type="term" value="F:arabinose-5-phosphate isomerase activity"/>
    <property type="evidence" value="ECO:0007669"/>
    <property type="project" value="UniProtKB-EC"/>
</dbReference>
<keyword evidence="3" id="KW-0129">CBS domain</keyword>
<evidence type="ECO:0000259" key="5">
    <source>
        <dbReference type="PROSITE" id="PS51464"/>
    </source>
</evidence>
<dbReference type="Gene3D" id="3.40.50.10490">
    <property type="entry name" value="Glucose-6-phosphate isomerase like protein, domain 1"/>
    <property type="match status" value="1"/>
</dbReference>
<sequence>MPCWPASIEPIWRGAVFSFCRRAPCLIFPAGMSRICSVIEAGRQGMRGLGRPRRPSLSLSADQGRRLTRGAGPPILRPLPSLVPFASPDPRLASRGVAPGNRVPVMTSHAFLSCPPPSSDPALDAARRVLETEAQTLGDLARGLDASFSGAVALLGQASGKVIVTGMGKSGHVGRKIAATLASTGTPSFFVHPGEASHGDLGMIGPQDAVIALSNSGETAELADLVAYTRRAGIALVSMTGRHPSTLSSAADVALVLPPLTEACPHGLAPTSSTTAMMALGDALAVALLEQRGFTASDFRVFHPGGGWGACCCALAT</sequence>
<dbReference type="SUPFAM" id="SSF53697">
    <property type="entry name" value="SIS domain"/>
    <property type="match status" value="1"/>
</dbReference>
<evidence type="ECO:0000256" key="2">
    <source>
        <dbReference type="ARBA" id="ARBA00022737"/>
    </source>
</evidence>
<dbReference type="Pfam" id="PF01380">
    <property type="entry name" value="SIS"/>
    <property type="match status" value="1"/>
</dbReference>
<dbReference type="PANTHER" id="PTHR42745">
    <property type="match status" value="1"/>
</dbReference>
<dbReference type="GO" id="GO:0097367">
    <property type="term" value="F:carbohydrate derivative binding"/>
    <property type="evidence" value="ECO:0007669"/>
    <property type="project" value="InterPro"/>
</dbReference>
<gene>
    <name evidence="6" type="ORF">RSPPHO_03186</name>
</gene>
<keyword evidence="7" id="KW-1185">Reference proteome</keyword>
<dbReference type="InterPro" id="IPR050986">
    <property type="entry name" value="GutQ/KpsF_isomerases"/>
</dbReference>
<dbReference type="InterPro" id="IPR004800">
    <property type="entry name" value="KdsD/KpsF-type"/>
</dbReference>
<dbReference type="EMBL" id="HE663493">
    <property type="protein sequence ID" value="CCG09812.1"/>
    <property type="molecule type" value="Genomic_DNA"/>
</dbReference>
<dbReference type="GO" id="GO:1901135">
    <property type="term" value="P:carbohydrate derivative metabolic process"/>
    <property type="evidence" value="ECO:0007669"/>
    <property type="project" value="InterPro"/>
</dbReference>
<evidence type="ECO:0000313" key="7">
    <source>
        <dbReference type="Proteomes" id="UP000033220"/>
    </source>
</evidence>
<keyword evidence="6" id="KW-0413">Isomerase</keyword>
<reference evidence="6 7" key="1">
    <citation type="submission" date="2012-02" db="EMBL/GenBank/DDBJ databases">
        <title>Shotgun genome sequence of Phaeospirillum photometricum DSM 122.</title>
        <authorList>
            <person name="Duquesne K."/>
            <person name="Sturgis J."/>
        </authorList>
    </citation>
    <scope>NUCLEOTIDE SEQUENCE [LARGE SCALE GENOMIC DNA]</scope>
    <source>
        <strain evidence="7">DSM122</strain>
    </source>
</reference>
<dbReference type="STRING" id="1150469.RSPPHO_03186"/>
<dbReference type="HOGENOM" id="CLU_876838_0_0_5"/>
<keyword evidence="2" id="KW-0677">Repeat</keyword>
<dbReference type="EC" id="5.3.1.13" evidence="6"/>
<dbReference type="PROSITE" id="PS51464">
    <property type="entry name" value="SIS"/>
    <property type="match status" value="1"/>
</dbReference>